<sequence length="560" mass="63323">MFFAVDLLIPQHGGKFALAWLAATRGIGHTAKKEIATCDIAKLWLSQESGETVVTPVTRPQRKRKRRTIELSEEPTRLPTSVIDSFTTLQVVIDDEELARPPPHQIDSDLITLREELPIRPHDQLALELEEEQLQTFPRVLQDAPFLPLDIPMPVTRKKRKTGETLPKTTELTDLPIQEVPLQDEFQAIPDVPLQLEARPIVEIPLQPEIQIVPQINVEQVTDIQQDQIQIVPEATESTVDKDAQQVAAVMENLLPKTKKLQTVDKLTYKPVMRHRVLINRCLPGDIGQFNVMELVNQNPVQTIKVGSANLCNIIEHSMMNIQAIEDMNIEAPLSAKSRESLLRSSALFQSHIPRHGSSAKQDGTPVPDIQTTPIIPQEAHQIIIHADVHVTPAQQELLQLKDITEPQLPSTTIERFEVPERTVHPLAESTQVQPMYIDEQITIHPPERTTEIELPPAAEAPPRKEAVVKSSNEVEKRKMLAKDRQKHMRDTIKNWDMQMQGPITLEGVCFKPVNRLNFATAFNDLLSLHKMRYVKLHNKPGSLELGAIEKGERLLKKKQ</sequence>
<gene>
    <name evidence="1" type="ORF">ILUMI_25085</name>
</gene>
<dbReference type="Proteomes" id="UP000801492">
    <property type="component" value="Unassembled WGS sequence"/>
</dbReference>
<name>A0A8K0G097_IGNLU</name>
<evidence type="ECO:0000313" key="1">
    <source>
        <dbReference type="EMBL" id="KAF2881083.1"/>
    </source>
</evidence>
<protein>
    <submittedName>
        <fullName evidence="1">Uncharacterized protein</fullName>
    </submittedName>
</protein>
<accession>A0A8K0G097</accession>
<comment type="caution">
    <text evidence="1">The sequence shown here is derived from an EMBL/GenBank/DDBJ whole genome shotgun (WGS) entry which is preliminary data.</text>
</comment>
<proteinExistence type="predicted"/>
<evidence type="ECO:0000313" key="2">
    <source>
        <dbReference type="Proteomes" id="UP000801492"/>
    </source>
</evidence>
<reference evidence="1" key="1">
    <citation type="submission" date="2019-08" db="EMBL/GenBank/DDBJ databases">
        <title>The genome of the North American firefly Photinus pyralis.</title>
        <authorList>
            <consortium name="Photinus pyralis genome working group"/>
            <person name="Fallon T.R."/>
            <person name="Sander Lower S.E."/>
            <person name="Weng J.-K."/>
        </authorList>
    </citation>
    <scope>NUCLEOTIDE SEQUENCE</scope>
    <source>
        <strain evidence="1">TRF0915ILg1</strain>
        <tissue evidence="1">Whole body</tissue>
    </source>
</reference>
<keyword evidence="2" id="KW-1185">Reference proteome</keyword>
<dbReference type="AlphaFoldDB" id="A0A8K0G097"/>
<organism evidence="1 2">
    <name type="scientific">Ignelater luminosus</name>
    <name type="common">Cucubano</name>
    <name type="synonym">Pyrophorus luminosus</name>
    <dbReference type="NCBI Taxonomy" id="2038154"/>
    <lineage>
        <taxon>Eukaryota</taxon>
        <taxon>Metazoa</taxon>
        <taxon>Ecdysozoa</taxon>
        <taxon>Arthropoda</taxon>
        <taxon>Hexapoda</taxon>
        <taxon>Insecta</taxon>
        <taxon>Pterygota</taxon>
        <taxon>Neoptera</taxon>
        <taxon>Endopterygota</taxon>
        <taxon>Coleoptera</taxon>
        <taxon>Polyphaga</taxon>
        <taxon>Elateriformia</taxon>
        <taxon>Elateroidea</taxon>
        <taxon>Elateridae</taxon>
        <taxon>Agrypninae</taxon>
        <taxon>Pyrophorini</taxon>
        <taxon>Ignelater</taxon>
    </lineage>
</organism>
<dbReference type="EMBL" id="VTPC01090858">
    <property type="protein sequence ID" value="KAF2881083.1"/>
    <property type="molecule type" value="Genomic_DNA"/>
</dbReference>
<dbReference type="OrthoDB" id="10071381at2759"/>